<comment type="caution">
    <text evidence="1">The sequence shown here is derived from an EMBL/GenBank/DDBJ whole genome shotgun (WGS) entry which is preliminary data.</text>
</comment>
<dbReference type="OrthoDB" id="2273864at2759"/>
<reference evidence="1 2" key="1">
    <citation type="submission" date="2015-08" db="EMBL/GenBank/DDBJ databases">
        <title>Next Generation Sequencing and Analysis of the Genome of Puccinia sorghi L Schw, the Causal Agent of Maize Common Rust.</title>
        <authorList>
            <person name="Rochi L."/>
            <person name="Burguener G."/>
            <person name="Darino M."/>
            <person name="Turjanski A."/>
            <person name="Kreff E."/>
            <person name="Dieguez M.J."/>
            <person name="Sacco F."/>
        </authorList>
    </citation>
    <scope>NUCLEOTIDE SEQUENCE [LARGE SCALE GENOMIC DNA]</scope>
    <source>
        <strain evidence="1 2">RO10H11247</strain>
    </source>
</reference>
<evidence type="ECO:0008006" key="3">
    <source>
        <dbReference type="Google" id="ProtNLM"/>
    </source>
</evidence>
<protein>
    <recommendedName>
        <fullName evidence="3">Integrase zinc-binding domain-containing protein</fullName>
    </recommendedName>
</protein>
<keyword evidence="2" id="KW-1185">Reference proteome</keyword>
<sequence length="108" mass="12133">MISLPSPPCEIWTDTEIVDAVWKAGPADQDYILLLDSVKSPSSRRLNPKLAKYMVENNLLFHGHRIFVPRNLELGREIIQSHHNSKLAGHPGHQDPQPSATLLYLATD</sequence>
<dbReference type="VEuPathDB" id="FungiDB:VP01_242g4"/>
<name>A0A0L6V6L7_9BASI</name>
<dbReference type="EMBL" id="LAVV01007314">
    <property type="protein sequence ID" value="KNZ56339.1"/>
    <property type="molecule type" value="Genomic_DNA"/>
</dbReference>
<gene>
    <name evidence="1" type="ORF">VP01_242g4</name>
</gene>
<evidence type="ECO:0000313" key="1">
    <source>
        <dbReference type="EMBL" id="KNZ56339.1"/>
    </source>
</evidence>
<dbReference type="AlphaFoldDB" id="A0A0L6V6L7"/>
<accession>A0A0L6V6L7</accession>
<evidence type="ECO:0000313" key="2">
    <source>
        <dbReference type="Proteomes" id="UP000037035"/>
    </source>
</evidence>
<organism evidence="1 2">
    <name type="scientific">Puccinia sorghi</name>
    <dbReference type="NCBI Taxonomy" id="27349"/>
    <lineage>
        <taxon>Eukaryota</taxon>
        <taxon>Fungi</taxon>
        <taxon>Dikarya</taxon>
        <taxon>Basidiomycota</taxon>
        <taxon>Pucciniomycotina</taxon>
        <taxon>Pucciniomycetes</taxon>
        <taxon>Pucciniales</taxon>
        <taxon>Pucciniaceae</taxon>
        <taxon>Puccinia</taxon>
    </lineage>
</organism>
<proteinExistence type="predicted"/>
<dbReference type="Proteomes" id="UP000037035">
    <property type="component" value="Unassembled WGS sequence"/>
</dbReference>